<evidence type="ECO:0000256" key="3">
    <source>
        <dbReference type="ARBA" id="ARBA00005119"/>
    </source>
</evidence>
<evidence type="ECO:0000256" key="8">
    <source>
        <dbReference type="ARBA" id="ARBA00022475"/>
    </source>
</evidence>
<feature type="transmembrane region" description="Helical" evidence="19">
    <location>
        <begin position="234"/>
        <end position="253"/>
    </location>
</feature>
<gene>
    <name evidence="20" type="ORF">ABUH87_17490</name>
</gene>
<evidence type="ECO:0000256" key="18">
    <source>
        <dbReference type="RuleBase" id="RU003938"/>
    </source>
</evidence>
<dbReference type="GO" id="GO:0016779">
    <property type="term" value="F:nucleotidyltransferase activity"/>
    <property type="evidence" value="ECO:0007669"/>
    <property type="project" value="UniProtKB-KW"/>
</dbReference>
<comment type="caution">
    <text evidence="20">The sequence shown here is derived from an EMBL/GenBank/DDBJ whole genome shotgun (WGS) entry which is preliminary data.</text>
</comment>
<keyword evidence="14" id="KW-0443">Lipid metabolism</keyword>
<keyword evidence="9" id="KW-0444">Lipid biosynthesis</keyword>
<feature type="transmembrane region" description="Helical" evidence="19">
    <location>
        <begin position="79"/>
        <end position="97"/>
    </location>
</feature>
<feature type="transmembrane region" description="Helical" evidence="19">
    <location>
        <begin position="143"/>
        <end position="161"/>
    </location>
</feature>
<evidence type="ECO:0000313" key="21">
    <source>
        <dbReference type="Proteomes" id="UP001556118"/>
    </source>
</evidence>
<comment type="catalytic activity">
    <reaction evidence="1 18">
        <text>a 1,2-diacyl-sn-glycero-3-phosphate + CTP + H(+) = a CDP-1,2-diacyl-sn-glycerol + diphosphate</text>
        <dbReference type="Rhea" id="RHEA:16229"/>
        <dbReference type="ChEBI" id="CHEBI:15378"/>
        <dbReference type="ChEBI" id="CHEBI:33019"/>
        <dbReference type="ChEBI" id="CHEBI:37563"/>
        <dbReference type="ChEBI" id="CHEBI:58332"/>
        <dbReference type="ChEBI" id="CHEBI:58608"/>
        <dbReference type="EC" id="2.7.7.41"/>
    </reaction>
</comment>
<keyword evidence="15 19" id="KW-0472">Membrane</keyword>
<evidence type="ECO:0000256" key="7">
    <source>
        <dbReference type="ARBA" id="ARBA00019373"/>
    </source>
</evidence>
<keyword evidence="21" id="KW-1185">Reference proteome</keyword>
<evidence type="ECO:0000256" key="17">
    <source>
        <dbReference type="ARBA" id="ARBA00023264"/>
    </source>
</evidence>
<evidence type="ECO:0000256" key="15">
    <source>
        <dbReference type="ARBA" id="ARBA00023136"/>
    </source>
</evidence>
<evidence type="ECO:0000256" key="12">
    <source>
        <dbReference type="ARBA" id="ARBA00022695"/>
    </source>
</evidence>
<dbReference type="Proteomes" id="UP001556118">
    <property type="component" value="Unassembled WGS sequence"/>
</dbReference>
<evidence type="ECO:0000256" key="4">
    <source>
        <dbReference type="ARBA" id="ARBA00005189"/>
    </source>
</evidence>
<feature type="transmembrane region" description="Helical" evidence="19">
    <location>
        <begin position="103"/>
        <end position="123"/>
    </location>
</feature>
<dbReference type="InterPro" id="IPR000374">
    <property type="entry name" value="PC_trans"/>
</dbReference>
<comment type="subcellular location">
    <subcellularLocation>
        <location evidence="2">Cell membrane</location>
        <topology evidence="2">Multi-pass membrane protein</topology>
    </subcellularLocation>
</comment>
<dbReference type="PROSITE" id="PS01315">
    <property type="entry name" value="CDS"/>
    <property type="match status" value="1"/>
</dbReference>
<evidence type="ECO:0000256" key="19">
    <source>
        <dbReference type="SAM" id="Phobius"/>
    </source>
</evidence>
<accession>A0ABV3RGW9</accession>
<sequence>MADADKTGPHVKVPFAVRNADLPKRLATAIVMLVVAGTALWLGNLAWTVFVLIVGIGVWFEWSALVLQFKRPGRARTIWRASGAIYCGMASAILIQIRAEPVGVALVLLVVGAVIGTDVGAYFAGRTIGGPRIAPKISPSKTWAGLGGGVIGATLVIWLVLANAEQILSAAPGAQLTAVEIAASPLTMVSLGAGVAVVAQAGDFFESWMKRAAGVKDSGVLLPGHGGLFDRVDGLLAVLVVFGTLFIIVRLSTLS</sequence>
<feature type="transmembrane region" description="Helical" evidence="19">
    <location>
        <begin position="181"/>
        <end position="201"/>
    </location>
</feature>
<evidence type="ECO:0000256" key="5">
    <source>
        <dbReference type="ARBA" id="ARBA00010185"/>
    </source>
</evidence>
<keyword evidence="10 18" id="KW-0808">Transferase</keyword>
<evidence type="ECO:0000256" key="16">
    <source>
        <dbReference type="ARBA" id="ARBA00023209"/>
    </source>
</evidence>
<feature type="transmembrane region" description="Helical" evidence="19">
    <location>
        <begin position="26"/>
        <end position="43"/>
    </location>
</feature>
<keyword evidence="12 18" id="KW-0548">Nucleotidyltransferase</keyword>
<evidence type="ECO:0000256" key="10">
    <source>
        <dbReference type="ARBA" id="ARBA00022679"/>
    </source>
</evidence>
<organism evidence="20 21">
    <name type="scientific">Novosphingobium rhizovicinum</name>
    <dbReference type="NCBI Taxonomy" id="3228928"/>
    <lineage>
        <taxon>Bacteria</taxon>
        <taxon>Pseudomonadati</taxon>
        <taxon>Pseudomonadota</taxon>
        <taxon>Alphaproteobacteria</taxon>
        <taxon>Sphingomonadales</taxon>
        <taxon>Sphingomonadaceae</taxon>
        <taxon>Novosphingobium</taxon>
    </lineage>
</organism>
<dbReference type="EC" id="2.7.7.41" evidence="6 18"/>
<proteinExistence type="inferred from homology"/>
<evidence type="ECO:0000256" key="9">
    <source>
        <dbReference type="ARBA" id="ARBA00022516"/>
    </source>
</evidence>
<evidence type="ECO:0000256" key="11">
    <source>
        <dbReference type="ARBA" id="ARBA00022692"/>
    </source>
</evidence>
<dbReference type="Pfam" id="PF01148">
    <property type="entry name" value="CTP_transf_1"/>
    <property type="match status" value="1"/>
</dbReference>
<keyword evidence="17" id="KW-1208">Phospholipid metabolism</keyword>
<feature type="transmembrane region" description="Helical" evidence="19">
    <location>
        <begin position="49"/>
        <end position="67"/>
    </location>
</feature>
<keyword evidence="8" id="KW-1003">Cell membrane</keyword>
<dbReference type="EMBL" id="JBFNXR010000054">
    <property type="protein sequence ID" value="MEW9856919.1"/>
    <property type="molecule type" value="Genomic_DNA"/>
</dbReference>
<evidence type="ECO:0000313" key="20">
    <source>
        <dbReference type="EMBL" id="MEW9856919.1"/>
    </source>
</evidence>
<evidence type="ECO:0000256" key="13">
    <source>
        <dbReference type="ARBA" id="ARBA00022989"/>
    </source>
</evidence>
<evidence type="ECO:0000256" key="1">
    <source>
        <dbReference type="ARBA" id="ARBA00001698"/>
    </source>
</evidence>
<dbReference type="RefSeq" id="WP_367775390.1">
    <property type="nucleotide sequence ID" value="NZ_JBFNXR010000054.1"/>
</dbReference>
<evidence type="ECO:0000256" key="2">
    <source>
        <dbReference type="ARBA" id="ARBA00004651"/>
    </source>
</evidence>
<comment type="similarity">
    <text evidence="5 18">Belongs to the CDS family.</text>
</comment>
<evidence type="ECO:0000256" key="6">
    <source>
        <dbReference type="ARBA" id="ARBA00012487"/>
    </source>
</evidence>
<keyword evidence="13 19" id="KW-1133">Transmembrane helix</keyword>
<name>A0ABV3RGW9_9SPHN</name>
<dbReference type="PANTHER" id="PTHR46382">
    <property type="entry name" value="PHOSPHATIDATE CYTIDYLYLTRANSFERASE"/>
    <property type="match status" value="1"/>
</dbReference>
<protein>
    <recommendedName>
        <fullName evidence="7 18">Phosphatidate cytidylyltransferase</fullName>
        <ecNumber evidence="6 18">2.7.7.41</ecNumber>
    </recommendedName>
</protein>
<comment type="pathway">
    <text evidence="4">Lipid metabolism.</text>
</comment>
<keyword evidence="16" id="KW-0594">Phospholipid biosynthesis</keyword>
<reference evidence="20 21" key="1">
    <citation type="submission" date="2024-06" db="EMBL/GenBank/DDBJ databases">
        <title>Novosphingobium rhizovicinus M1R2S20.</title>
        <authorList>
            <person name="Sun J.-Q."/>
        </authorList>
    </citation>
    <scope>NUCLEOTIDE SEQUENCE [LARGE SCALE GENOMIC DNA]</scope>
    <source>
        <strain evidence="20 21">M1R2S20</strain>
    </source>
</reference>
<dbReference type="PANTHER" id="PTHR46382:SF1">
    <property type="entry name" value="PHOSPHATIDATE CYTIDYLYLTRANSFERASE"/>
    <property type="match status" value="1"/>
</dbReference>
<comment type="pathway">
    <text evidence="3 18">Phospholipid metabolism; CDP-diacylglycerol biosynthesis; CDP-diacylglycerol from sn-glycerol 3-phosphate: step 3/3.</text>
</comment>
<evidence type="ECO:0000256" key="14">
    <source>
        <dbReference type="ARBA" id="ARBA00023098"/>
    </source>
</evidence>
<keyword evidence="11 18" id="KW-0812">Transmembrane</keyword>